<feature type="signal peptide" evidence="2">
    <location>
        <begin position="1"/>
        <end position="21"/>
    </location>
</feature>
<comment type="caution">
    <text evidence="3">The sequence shown here is derived from an EMBL/GenBank/DDBJ whole genome shotgun (WGS) entry which is preliminary data.</text>
</comment>
<sequence length="467" mass="52260">MIPAVGFVVFLLSILAPLSLAIGSVNQHDDLNLSHVERSLVGEATIEGYVLGNNGQPESVYPLPLCAGDCDDDEDCGDGLICYDRGPLDAIPGCLGGEEDSSRTDYCILDPSQESQSPTTSMSPSVSPSTAPSRYSAPSSSPSKSSEPSQPPTKIPSAQPTISLAPTKSLQPSSRPSSRPSEQPSLRPTSPPTGAPTNYRGPFQLKLFWHQRSCWQEDCNNESHWCMQCEGYRCNVGDILWVEPCRFDKPPMQLFEWLPVPANVYPNPSLRATEVFGQLQSAEWDQDIKGYLCLEKVGDRRYTLQECSVQSYKQWFTGFDPNNAFELYNPPNNLPTTTVKKDHCLTMPHHPRQFEGIYHTDCEETRGDRTNRWIAVYEQNTPQIFRSELDTDFRPNRYYRIGERRSNPSCKDVTPCGLCQGHCYTDDDCEGSLKCFQRNRWNKWETPPGCFGDGVPGMDYCYAKPGT</sequence>
<evidence type="ECO:0000256" key="2">
    <source>
        <dbReference type="SAM" id="SignalP"/>
    </source>
</evidence>
<dbReference type="AlphaFoldDB" id="A0A9N8HN99"/>
<reference evidence="3" key="1">
    <citation type="submission" date="2020-06" db="EMBL/GenBank/DDBJ databases">
        <authorList>
            <consortium name="Plant Systems Biology data submission"/>
        </authorList>
    </citation>
    <scope>NUCLEOTIDE SEQUENCE</scope>
    <source>
        <strain evidence="3">D6</strain>
    </source>
</reference>
<feature type="region of interest" description="Disordered" evidence="1">
    <location>
        <begin position="108"/>
        <end position="197"/>
    </location>
</feature>
<evidence type="ECO:0000256" key="1">
    <source>
        <dbReference type="SAM" id="MobiDB-lite"/>
    </source>
</evidence>
<accession>A0A9N8HN99</accession>
<gene>
    <name evidence="3" type="ORF">SEMRO_804_G204880.1</name>
</gene>
<dbReference type="Proteomes" id="UP001153069">
    <property type="component" value="Unassembled WGS sequence"/>
</dbReference>
<evidence type="ECO:0000313" key="4">
    <source>
        <dbReference type="Proteomes" id="UP001153069"/>
    </source>
</evidence>
<evidence type="ECO:0000313" key="3">
    <source>
        <dbReference type="EMBL" id="CAB9516748.1"/>
    </source>
</evidence>
<name>A0A9N8HN99_9STRA</name>
<dbReference type="EMBL" id="CAICTM010000803">
    <property type="protein sequence ID" value="CAB9516748.1"/>
    <property type="molecule type" value="Genomic_DNA"/>
</dbReference>
<feature type="compositionally biased region" description="Low complexity" evidence="1">
    <location>
        <begin position="169"/>
        <end position="188"/>
    </location>
</feature>
<proteinExistence type="predicted"/>
<feature type="chain" id="PRO_5040449775" evidence="2">
    <location>
        <begin position="22"/>
        <end position="467"/>
    </location>
</feature>
<feature type="compositionally biased region" description="Polar residues" evidence="1">
    <location>
        <begin position="156"/>
        <end position="168"/>
    </location>
</feature>
<keyword evidence="2" id="KW-0732">Signal</keyword>
<protein>
    <submittedName>
        <fullName evidence="3">Uncharacterized protein</fullName>
    </submittedName>
</protein>
<organism evidence="3 4">
    <name type="scientific">Seminavis robusta</name>
    <dbReference type="NCBI Taxonomy" id="568900"/>
    <lineage>
        <taxon>Eukaryota</taxon>
        <taxon>Sar</taxon>
        <taxon>Stramenopiles</taxon>
        <taxon>Ochrophyta</taxon>
        <taxon>Bacillariophyta</taxon>
        <taxon>Bacillariophyceae</taxon>
        <taxon>Bacillariophycidae</taxon>
        <taxon>Naviculales</taxon>
        <taxon>Naviculaceae</taxon>
        <taxon>Seminavis</taxon>
    </lineage>
</organism>
<keyword evidence="4" id="KW-1185">Reference proteome</keyword>
<feature type="compositionally biased region" description="Low complexity" evidence="1">
    <location>
        <begin position="111"/>
        <end position="148"/>
    </location>
</feature>